<dbReference type="PANTHER" id="PTHR38459">
    <property type="entry name" value="PROPHAGE BACTOPRENOL-LINKED GLUCOSE TRANSLOCASE HOMOLOG"/>
    <property type="match status" value="1"/>
</dbReference>
<dbReference type="InterPro" id="IPR007267">
    <property type="entry name" value="GtrA_DPMS_TM"/>
</dbReference>
<feature type="transmembrane region" description="Helical" evidence="6">
    <location>
        <begin position="12"/>
        <end position="35"/>
    </location>
</feature>
<keyword evidence="5 6" id="KW-0472">Membrane</keyword>
<dbReference type="Proteomes" id="UP000469325">
    <property type="component" value="Unassembled WGS sequence"/>
</dbReference>
<dbReference type="Pfam" id="PF04138">
    <property type="entry name" value="GtrA_DPMS_TM"/>
    <property type="match status" value="1"/>
</dbReference>
<proteinExistence type="inferred from homology"/>
<evidence type="ECO:0000256" key="6">
    <source>
        <dbReference type="SAM" id="Phobius"/>
    </source>
</evidence>
<keyword evidence="4 6" id="KW-1133">Transmembrane helix</keyword>
<dbReference type="GO" id="GO:0005886">
    <property type="term" value="C:plasma membrane"/>
    <property type="evidence" value="ECO:0007669"/>
    <property type="project" value="TreeGrafter"/>
</dbReference>
<dbReference type="RefSeq" id="WP_154435028.1">
    <property type="nucleotide sequence ID" value="NZ_VUNC01000004.1"/>
</dbReference>
<dbReference type="PANTHER" id="PTHR38459:SF1">
    <property type="entry name" value="PROPHAGE BACTOPRENOL-LINKED GLUCOSE TRANSLOCASE HOMOLOG"/>
    <property type="match status" value="1"/>
</dbReference>
<evidence type="ECO:0000259" key="7">
    <source>
        <dbReference type="Pfam" id="PF04138"/>
    </source>
</evidence>
<dbReference type="InterPro" id="IPR051401">
    <property type="entry name" value="GtrA_CellWall_Glycosyl"/>
</dbReference>
<feature type="domain" description="GtrA/DPMS transmembrane" evidence="7">
    <location>
        <begin position="10"/>
        <end position="127"/>
    </location>
</feature>
<feature type="transmembrane region" description="Helical" evidence="6">
    <location>
        <begin position="73"/>
        <end position="97"/>
    </location>
</feature>
<dbReference type="AlphaFoldDB" id="A0A6N7XTH1"/>
<keyword evidence="9" id="KW-1185">Reference proteome</keyword>
<dbReference type="GO" id="GO:0000271">
    <property type="term" value="P:polysaccharide biosynthetic process"/>
    <property type="evidence" value="ECO:0007669"/>
    <property type="project" value="InterPro"/>
</dbReference>
<evidence type="ECO:0000313" key="9">
    <source>
        <dbReference type="Proteomes" id="UP000469325"/>
    </source>
</evidence>
<evidence type="ECO:0000256" key="4">
    <source>
        <dbReference type="ARBA" id="ARBA00022989"/>
    </source>
</evidence>
<evidence type="ECO:0000256" key="5">
    <source>
        <dbReference type="ARBA" id="ARBA00023136"/>
    </source>
</evidence>
<comment type="caution">
    <text evidence="8">The sequence shown here is derived from an EMBL/GenBank/DDBJ whole genome shotgun (WGS) entry which is preliminary data.</text>
</comment>
<evidence type="ECO:0000256" key="2">
    <source>
        <dbReference type="ARBA" id="ARBA00009399"/>
    </source>
</evidence>
<sequence length="136" mass="14849">MGKLIAQFLKFGVVGVIAFFIDYGVLMLLSVGIGLDPVVSAAISFTVSVVFNYVASMRFVFTHREDLSKRREFVIFVILSVIGLLINEAIMYAGVAALGKSPLAITVTKVIATAVVMVWNFLSRKKWLDAGDSREA</sequence>
<evidence type="ECO:0000256" key="3">
    <source>
        <dbReference type="ARBA" id="ARBA00022692"/>
    </source>
</evidence>
<name>A0A6N7XTH1_9ACTN</name>
<keyword evidence="3 6" id="KW-0812">Transmembrane</keyword>
<organism evidence="8 9">
    <name type="scientific">Olsenella porci</name>
    <dbReference type="NCBI Taxonomy" id="2652279"/>
    <lineage>
        <taxon>Bacteria</taxon>
        <taxon>Bacillati</taxon>
        <taxon>Actinomycetota</taxon>
        <taxon>Coriobacteriia</taxon>
        <taxon>Coriobacteriales</taxon>
        <taxon>Atopobiaceae</taxon>
        <taxon>Olsenella</taxon>
    </lineage>
</organism>
<reference evidence="8 9" key="1">
    <citation type="submission" date="2019-08" db="EMBL/GenBank/DDBJ databases">
        <title>In-depth cultivation of the pig gut microbiome towards novel bacterial diversity and tailored functional studies.</title>
        <authorList>
            <person name="Wylensek D."/>
            <person name="Hitch T.C.A."/>
            <person name="Clavel T."/>
        </authorList>
    </citation>
    <scope>NUCLEOTIDE SEQUENCE [LARGE SCALE GENOMIC DNA]</scope>
    <source>
        <strain evidence="8 9">CA-Schmier-601-WT-1</strain>
    </source>
</reference>
<protein>
    <submittedName>
        <fullName evidence="8">GtrA family protein</fullName>
    </submittedName>
</protein>
<feature type="transmembrane region" description="Helical" evidence="6">
    <location>
        <begin position="103"/>
        <end position="122"/>
    </location>
</feature>
<accession>A0A6N7XTH1</accession>
<comment type="subcellular location">
    <subcellularLocation>
        <location evidence="1">Membrane</location>
        <topology evidence="1">Multi-pass membrane protein</topology>
    </subcellularLocation>
</comment>
<feature type="transmembrane region" description="Helical" evidence="6">
    <location>
        <begin position="41"/>
        <end position="61"/>
    </location>
</feature>
<dbReference type="EMBL" id="VUNC01000004">
    <property type="protein sequence ID" value="MST72661.1"/>
    <property type="molecule type" value="Genomic_DNA"/>
</dbReference>
<gene>
    <name evidence="8" type="ORF">FYJ68_06025</name>
</gene>
<comment type="similarity">
    <text evidence="2">Belongs to the GtrA family.</text>
</comment>
<evidence type="ECO:0000256" key="1">
    <source>
        <dbReference type="ARBA" id="ARBA00004141"/>
    </source>
</evidence>
<evidence type="ECO:0000313" key="8">
    <source>
        <dbReference type="EMBL" id="MST72661.1"/>
    </source>
</evidence>